<reference evidence="1 2" key="1">
    <citation type="journal article" date="2010" name="J. Bacteriol.">
        <title>Genome sequence of Fulvimarina pelagi HTCC2506T, a Mn(II)-oxidizing alphaproteobacterium possessing an aerobic anoxygenic photosynthetic gene cluster and Xanthorhodopsin.</title>
        <authorList>
            <person name="Kang I."/>
            <person name="Oh H.M."/>
            <person name="Lim S.I."/>
            <person name="Ferriera S."/>
            <person name="Giovannoni S.J."/>
            <person name="Cho J.C."/>
        </authorList>
    </citation>
    <scope>NUCLEOTIDE SEQUENCE [LARGE SCALE GENOMIC DNA]</scope>
    <source>
        <strain evidence="1 2">HTCC2506</strain>
    </source>
</reference>
<proteinExistence type="predicted"/>
<organism evidence="1 2">
    <name type="scientific">Fulvimarina pelagi HTCC2506</name>
    <dbReference type="NCBI Taxonomy" id="314231"/>
    <lineage>
        <taxon>Bacteria</taxon>
        <taxon>Pseudomonadati</taxon>
        <taxon>Pseudomonadota</taxon>
        <taxon>Alphaproteobacteria</taxon>
        <taxon>Hyphomicrobiales</taxon>
        <taxon>Aurantimonadaceae</taxon>
        <taxon>Fulvimarina</taxon>
    </lineage>
</organism>
<dbReference type="Proteomes" id="UP000004310">
    <property type="component" value="Unassembled WGS sequence"/>
</dbReference>
<comment type="caution">
    <text evidence="1">The sequence shown here is derived from an EMBL/GenBank/DDBJ whole genome shotgun (WGS) entry which is preliminary data.</text>
</comment>
<sequence length="36" mass="3650">MQTVTGQTAYFLASGGTLTEVETARSQSDTLAGDAA</sequence>
<dbReference type="EMBL" id="AATP01000002">
    <property type="protein sequence ID" value="EAU42129.1"/>
    <property type="molecule type" value="Genomic_DNA"/>
</dbReference>
<dbReference type="HOGENOM" id="CLU_3356355_0_0_5"/>
<evidence type="ECO:0000313" key="2">
    <source>
        <dbReference type="Proteomes" id="UP000004310"/>
    </source>
</evidence>
<gene>
    <name evidence="1" type="ORF">FP2506_16889</name>
</gene>
<name>Q0G2Q2_9HYPH</name>
<accession>Q0G2Q2</accession>
<evidence type="ECO:0000313" key="1">
    <source>
        <dbReference type="EMBL" id="EAU42129.1"/>
    </source>
</evidence>
<keyword evidence="2" id="KW-1185">Reference proteome</keyword>
<protein>
    <submittedName>
        <fullName evidence="1">Uncharacterized protein</fullName>
    </submittedName>
</protein>
<dbReference type="AlphaFoldDB" id="Q0G2Q2"/>